<keyword evidence="2" id="KW-0238">DNA-binding</keyword>
<dbReference type="InterPro" id="IPR039422">
    <property type="entry name" value="MarR/SlyA-like"/>
</dbReference>
<dbReference type="KEGG" id="parq:DSM112329_05195"/>
<dbReference type="PANTHER" id="PTHR33164">
    <property type="entry name" value="TRANSCRIPTIONAL REGULATOR, MARR FAMILY"/>
    <property type="match status" value="1"/>
</dbReference>
<dbReference type="PANTHER" id="PTHR33164:SF99">
    <property type="entry name" value="MARR FAMILY REGULATORY PROTEIN"/>
    <property type="match status" value="1"/>
</dbReference>
<dbReference type="Pfam" id="PF01047">
    <property type="entry name" value="MarR"/>
    <property type="match status" value="1"/>
</dbReference>
<protein>
    <recommendedName>
        <fullName evidence="4">HTH marR-type domain-containing protein</fullName>
    </recommendedName>
</protein>
<organism evidence="5">
    <name type="scientific">Paraconexibacter sp. AEG42_29</name>
    <dbReference type="NCBI Taxonomy" id="2997339"/>
    <lineage>
        <taxon>Bacteria</taxon>
        <taxon>Bacillati</taxon>
        <taxon>Actinomycetota</taxon>
        <taxon>Thermoleophilia</taxon>
        <taxon>Solirubrobacterales</taxon>
        <taxon>Paraconexibacteraceae</taxon>
        <taxon>Paraconexibacter</taxon>
    </lineage>
</organism>
<dbReference type="InterPro" id="IPR036388">
    <property type="entry name" value="WH-like_DNA-bd_sf"/>
</dbReference>
<evidence type="ECO:0000256" key="1">
    <source>
        <dbReference type="ARBA" id="ARBA00023015"/>
    </source>
</evidence>
<reference evidence="5" key="1">
    <citation type="submission" date="2022-12" db="EMBL/GenBank/DDBJ databases">
        <title>Paraconexibacter alkalitolerans sp. nov. and Baekduia alba sp. nov., isolated from soil and emended description of the genera Paraconexibacter (Chun et al., 2020) and Baekduia (An et al., 2020).</title>
        <authorList>
            <person name="Vieira S."/>
            <person name="Huber K.J."/>
            <person name="Geppert A."/>
            <person name="Wolf J."/>
            <person name="Neumann-Schaal M."/>
            <person name="Muesken M."/>
            <person name="Overmann J."/>
        </authorList>
    </citation>
    <scope>NUCLEOTIDE SEQUENCE</scope>
    <source>
        <strain evidence="5">AEG42_29</strain>
    </source>
</reference>
<dbReference type="PROSITE" id="PS01117">
    <property type="entry name" value="HTH_MARR_1"/>
    <property type="match status" value="1"/>
</dbReference>
<dbReference type="AlphaFoldDB" id="A0AAU7B3Q1"/>
<dbReference type="GO" id="GO:0006950">
    <property type="term" value="P:response to stress"/>
    <property type="evidence" value="ECO:0007669"/>
    <property type="project" value="TreeGrafter"/>
</dbReference>
<evidence type="ECO:0000259" key="4">
    <source>
        <dbReference type="PROSITE" id="PS50995"/>
    </source>
</evidence>
<name>A0AAU7B3Q1_9ACTN</name>
<keyword evidence="1" id="KW-0805">Transcription regulation</keyword>
<dbReference type="SUPFAM" id="SSF46785">
    <property type="entry name" value="Winged helix' DNA-binding domain"/>
    <property type="match status" value="1"/>
</dbReference>
<dbReference type="GO" id="GO:0003700">
    <property type="term" value="F:DNA-binding transcription factor activity"/>
    <property type="evidence" value="ECO:0007669"/>
    <property type="project" value="InterPro"/>
</dbReference>
<dbReference type="PROSITE" id="PS50995">
    <property type="entry name" value="HTH_MARR_2"/>
    <property type="match status" value="1"/>
</dbReference>
<dbReference type="InterPro" id="IPR000835">
    <property type="entry name" value="HTH_MarR-typ"/>
</dbReference>
<sequence length="163" mass="17862">MIAVLDYRRRPPRIIEGVSTPAAEQTSAASEAWRLMGRLFQANRGALFQACSEVSLSPPQVMALRLLDPERPMPMSELAGLMHCDNSNITGIVDRLESRGLVERRPATHDRRVKHLLVTADGAATRGRVEALLAHPPEALLTLSVAEQRQLLALISKAVAEEP</sequence>
<proteinExistence type="predicted"/>
<dbReference type="Gene3D" id="1.10.10.10">
    <property type="entry name" value="Winged helix-like DNA-binding domain superfamily/Winged helix DNA-binding domain"/>
    <property type="match status" value="1"/>
</dbReference>
<dbReference type="GO" id="GO:0003677">
    <property type="term" value="F:DNA binding"/>
    <property type="evidence" value="ECO:0007669"/>
    <property type="project" value="UniProtKB-KW"/>
</dbReference>
<dbReference type="EMBL" id="CP114014">
    <property type="protein sequence ID" value="XAY08297.1"/>
    <property type="molecule type" value="Genomic_DNA"/>
</dbReference>
<feature type="domain" description="HTH marR-type" evidence="4">
    <location>
        <begin position="29"/>
        <end position="160"/>
    </location>
</feature>
<dbReference type="PRINTS" id="PR00598">
    <property type="entry name" value="HTHMARR"/>
</dbReference>
<keyword evidence="3" id="KW-0804">Transcription</keyword>
<accession>A0AAU7B3Q1</accession>
<dbReference type="InterPro" id="IPR023187">
    <property type="entry name" value="Tscrpt_reg_MarR-type_CS"/>
</dbReference>
<dbReference type="SMART" id="SM00347">
    <property type="entry name" value="HTH_MARR"/>
    <property type="match status" value="1"/>
</dbReference>
<evidence type="ECO:0000256" key="2">
    <source>
        <dbReference type="ARBA" id="ARBA00023125"/>
    </source>
</evidence>
<dbReference type="InterPro" id="IPR036390">
    <property type="entry name" value="WH_DNA-bd_sf"/>
</dbReference>
<evidence type="ECO:0000256" key="3">
    <source>
        <dbReference type="ARBA" id="ARBA00023163"/>
    </source>
</evidence>
<evidence type="ECO:0000313" key="5">
    <source>
        <dbReference type="EMBL" id="XAY08297.1"/>
    </source>
</evidence>
<gene>
    <name evidence="5" type="ORF">DSM112329_05195</name>
</gene>